<organism evidence="2">
    <name type="scientific">Spongospora subterranea</name>
    <dbReference type="NCBI Taxonomy" id="70186"/>
    <lineage>
        <taxon>Eukaryota</taxon>
        <taxon>Sar</taxon>
        <taxon>Rhizaria</taxon>
        <taxon>Endomyxa</taxon>
        <taxon>Phytomyxea</taxon>
        <taxon>Plasmodiophorida</taxon>
        <taxon>Plasmodiophoridae</taxon>
        <taxon>Spongospora</taxon>
    </lineage>
</organism>
<proteinExistence type="predicted"/>
<feature type="region of interest" description="Disordered" evidence="1">
    <location>
        <begin position="183"/>
        <end position="209"/>
    </location>
</feature>
<dbReference type="SUPFAM" id="SSF54160">
    <property type="entry name" value="Chromo domain-like"/>
    <property type="match status" value="1"/>
</dbReference>
<evidence type="ECO:0008006" key="3">
    <source>
        <dbReference type="Google" id="ProtNLM"/>
    </source>
</evidence>
<protein>
    <recommendedName>
        <fullName evidence="3">Chromo domain-containing protein</fullName>
    </recommendedName>
</protein>
<dbReference type="EMBL" id="HACM01008625">
    <property type="protein sequence ID" value="CRZ09067.1"/>
    <property type="molecule type" value="Transcribed_RNA"/>
</dbReference>
<feature type="region of interest" description="Disordered" evidence="1">
    <location>
        <begin position="227"/>
        <end position="343"/>
    </location>
</feature>
<feature type="compositionally biased region" description="Low complexity" evidence="1">
    <location>
        <begin position="227"/>
        <end position="236"/>
    </location>
</feature>
<feature type="region of interest" description="Disordered" evidence="1">
    <location>
        <begin position="114"/>
        <end position="166"/>
    </location>
</feature>
<sequence length="414" mass="45334">MASILWWERLIEIAYQMAHETDQTNAFFDMVEGLRRAAMLPRQHSDTAMDTLLGKEWSAHRYRQKRRDLIPNQAKFDVADDAQEYNNGDKDHHMVISDSQTGNLIVLNSLESGGSVRSASPARFDSVKENSGRVADQCPPSKSLSSASTNNAGETQSPVFQATKSSPYDREVIVKESISPTRISPINTNIRSPSKSKGTSIESVLADTSSSVERASKLALLDNGNSLEEYSESSSSPAKNVEQQNAAISSGVAESETMKSGEPSPSPLLPSSAEDAVDSTRVVDVPEQILSSPDMSSHRDSGNRKRSSGVAGTIKIKGKSSESKPRRSLPKAKKKRVPKPSTSKAWIVKSLRDVKMSNGELVYKIEWKGPWDDTWEPYVFVAHLEDDILSVYKTADPEIKAAMIAAGHVPSEQQ</sequence>
<accession>A0A0H5R5L2</accession>
<feature type="compositionally biased region" description="Polar residues" evidence="1">
    <location>
        <begin position="237"/>
        <end position="248"/>
    </location>
</feature>
<feature type="compositionally biased region" description="Polar residues" evidence="1">
    <location>
        <begin position="140"/>
        <end position="166"/>
    </location>
</feature>
<name>A0A0H5R5L2_9EUKA</name>
<feature type="compositionally biased region" description="Basic residues" evidence="1">
    <location>
        <begin position="326"/>
        <end position="338"/>
    </location>
</feature>
<evidence type="ECO:0000313" key="2">
    <source>
        <dbReference type="EMBL" id="CRZ09067.1"/>
    </source>
</evidence>
<dbReference type="AlphaFoldDB" id="A0A0H5R5L2"/>
<dbReference type="InterPro" id="IPR016197">
    <property type="entry name" value="Chromo-like_dom_sf"/>
</dbReference>
<reference evidence="2" key="1">
    <citation type="submission" date="2015-04" db="EMBL/GenBank/DDBJ databases">
        <title>The genome sequence of the plant pathogenic Rhizarian Plasmodiophora brassicae reveals insights in its biotrophic life cycle and the origin of chitin synthesis.</title>
        <authorList>
            <person name="Schwelm A."/>
            <person name="Fogelqvist J."/>
            <person name="Knaust A."/>
            <person name="Julke S."/>
            <person name="Lilja T."/>
            <person name="Dhandapani V."/>
            <person name="Bonilla-Rosso G."/>
            <person name="Karlsson M."/>
            <person name="Shevchenko A."/>
            <person name="Choi S.R."/>
            <person name="Kim H.G."/>
            <person name="Park J.Y."/>
            <person name="Lim Y.P."/>
            <person name="Ludwig-Muller J."/>
            <person name="Dixelius C."/>
        </authorList>
    </citation>
    <scope>NUCLEOTIDE SEQUENCE</scope>
    <source>
        <tissue evidence="2">Potato root galls</tissue>
    </source>
</reference>
<evidence type="ECO:0000256" key="1">
    <source>
        <dbReference type="SAM" id="MobiDB-lite"/>
    </source>
</evidence>